<feature type="compositionally biased region" description="Polar residues" evidence="1">
    <location>
        <begin position="1"/>
        <end position="10"/>
    </location>
</feature>
<keyword evidence="3" id="KW-1185">Reference proteome</keyword>
<protein>
    <submittedName>
        <fullName evidence="2">Uncharacterized protein</fullName>
    </submittedName>
</protein>
<name>A0A0D2NDB1_HYPSF</name>
<evidence type="ECO:0000313" key="3">
    <source>
        <dbReference type="Proteomes" id="UP000054270"/>
    </source>
</evidence>
<dbReference type="EMBL" id="KN817610">
    <property type="protein sequence ID" value="KJA17074.1"/>
    <property type="molecule type" value="Genomic_DNA"/>
</dbReference>
<feature type="region of interest" description="Disordered" evidence="1">
    <location>
        <begin position="1"/>
        <end position="23"/>
    </location>
</feature>
<feature type="compositionally biased region" description="Polar residues" evidence="1">
    <location>
        <begin position="123"/>
        <end position="132"/>
    </location>
</feature>
<proteinExistence type="predicted"/>
<sequence>MWRGIPNNQIAERPPPPRSRLSPSCITRQRFSVQFVVPAPQRIDERCTPHRNPTFHARRSPSISKGTALAGGACSGRGMRAARYERTGGRAIDTAACMCAGIEEARRQRAIAITHSAGAPSPTAKTPYTSPPTREHRSTAAPRRAPSSRREYLNAW</sequence>
<evidence type="ECO:0000256" key="1">
    <source>
        <dbReference type="SAM" id="MobiDB-lite"/>
    </source>
</evidence>
<accession>A0A0D2NDB1</accession>
<organism evidence="2 3">
    <name type="scientific">Hypholoma sublateritium (strain FD-334 SS-4)</name>
    <dbReference type="NCBI Taxonomy" id="945553"/>
    <lineage>
        <taxon>Eukaryota</taxon>
        <taxon>Fungi</taxon>
        <taxon>Dikarya</taxon>
        <taxon>Basidiomycota</taxon>
        <taxon>Agaricomycotina</taxon>
        <taxon>Agaricomycetes</taxon>
        <taxon>Agaricomycetidae</taxon>
        <taxon>Agaricales</taxon>
        <taxon>Agaricineae</taxon>
        <taxon>Strophariaceae</taxon>
        <taxon>Hypholoma</taxon>
    </lineage>
</organism>
<gene>
    <name evidence="2" type="ORF">HYPSUDRAFT_1045421</name>
</gene>
<reference evidence="3" key="1">
    <citation type="submission" date="2014-04" db="EMBL/GenBank/DDBJ databases">
        <title>Evolutionary Origins and Diversification of the Mycorrhizal Mutualists.</title>
        <authorList>
            <consortium name="DOE Joint Genome Institute"/>
            <consortium name="Mycorrhizal Genomics Consortium"/>
            <person name="Kohler A."/>
            <person name="Kuo A."/>
            <person name="Nagy L.G."/>
            <person name="Floudas D."/>
            <person name="Copeland A."/>
            <person name="Barry K.W."/>
            <person name="Cichocki N."/>
            <person name="Veneault-Fourrey C."/>
            <person name="LaButti K."/>
            <person name="Lindquist E.A."/>
            <person name="Lipzen A."/>
            <person name="Lundell T."/>
            <person name="Morin E."/>
            <person name="Murat C."/>
            <person name="Riley R."/>
            <person name="Ohm R."/>
            <person name="Sun H."/>
            <person name="Tunlid A."/>
            <person name="Henrissat B."/>
            <person name="Grigoriev I.V."/>
            <person name="Hibbett D.S."/>
            <person name="Martin F."/>
        </authorList>
    </citation>
    <scope>NUCLEOTIDE SEQUENCE [LARGE SCALE GENOMIC DNA]</scope>
    <source>
        <strain evidence="3">FD-334 SS-4</strain>
    </source>
</reference>
<dbReference type="Proteomes" id="UP000054270">
    <property type="component" value="Unassembled WGS sequence"/>
</dbReference>
<feature type="region of interest" description="Disordered" evidence="1">
    <location>
        <begin position="46"/>
        <end position="77"/>
    </location>
</feature>
<dbReference type="AlphaFoldDB" id="A0A0D2NDB1"/>
<feature type="region of interest" description="Disordered" evidence="1">
    <location>
        <begin position="115"/>
        <end position="156"/>
    </location>
</feature>
<evidence type="ECO:0000313" key="2">
    <source>
        <dbReference type="EMBL" id="KJA17074.1"/>
    </source>
</evidence>